<evidence type="ECO:0000256" key="6">
    <source>
        <dbReference type="ARBA" id="ARBA00023136"/>
    </source>
</evidence>
<evidence type="ECO:0000256" key="2">
    <source>
        <dbReference type="ARBA" id="ARBA00004141"/>
    </source>
</evidence>
<evidence type="ECO:0000256" key="5">
    <source>
        <dbReference type="ARBA" id="ARBA00022989"/>
    </source>
</evidence>
<dbReference type="AlphaFoldDB" id="A0A8S4B0W4"/>
<evidence type="ECO:0000256" key="3">
    <source>
        <dbReference type="ARBA" id="ARBA00022692"/>
    </source>
</evidence>
<keyword evidence="4" id="KW-0479">Metal-binding</keyword>
<feature type="domain" description="DDE Tnp4" evidence="9">
    <location>
        <begin position="361"/>
        <end position="512"/>
    </location>
</feature>
<feature type="domain" description="PIG-P" evidence="8">
    <location>
        <begin position="18"/>
        <end position="104"/>
    </location>
</feature>
<evidence type="ECO:0000313" key="11">
    <source>
        <dbReference type="Proteomes" id="UP000677803"/>
    </source>
</evidence>
<dbReference type="GO" id="GO:0006506">
    <property type="term" value="P:GPI anchor biosynthetic process"/>
    <property type="evidence" value="ECO:0007669"/>
    <property type="project" value="TreeGrafter"/>
</dbReference>
<dbReference type="EMBL" id="CAJRST010010001">
    <property type="protein sequence ID" value="CAG5907492.1"/>
    <property type="molecule type" value="Genomic_DNA"/>
</dbReference>
<name>A0A8S4B0W4_9TELE</name>
<evidence type="ECO:0000313" key="10">
    <source>
        <dbReference type="EMBL" id="CAG5907492.1"/>
    </source>
</evidence>
<dbReference type="PANTHER" id="PTHR46346">
    <property type="entry name" value="PHOSPHATIDYLINOSITOL N-ACETYLGLUCOSAMINYLTRANSFERASE SUBUNIT P"/>
    <property type="match status" value="1"/>
</dbReference>
<evidence type="ECO:0000256" key="1">
    <source>
        <dbReference type="ARBA" id="ARBA00001968"/>
    </source>
</evidence>
<dbReference type="InterPro" id="IPR052263">
    <property type="entry name" value="GPI_Anchor_Biosynth"/>
</dbReference>
<dbReference type="InterPro" id="IPR027806">
    <property type="entry name" value="HARBI1_dom"/>
</dbReference>
<keyword evidence="11" id="KW-1185">Reference proteome</keyword>
<feature type="transmembrane region" description="Helical" evidence="7">
    <location>
        <begin position="62"/>
        <end position="82"/>
    </location>
</feature>
<dbReference type="Pfam" id="PF08510">
    <property type="entry name" value="PIG-P"/>
    <property type="match status" value="1"/>
</dbReference>
<protein>
    <submittedName>
        <fullName evidence="10">(Atlantic silverside) hypothetical protein</fullName>
    </submittedName>
</protein>
<proteinExistence type="predicted"/>
<evidence type="ECO:0000259" key="9">
    <source>
        <dbReference type="Pfam" id="PF13359"/>
    </source>
</evidence>
<evidence type="ECO:0000256" key="7">
    <source>
        <dbReference type="SAM" id="Phobius"/>
    </source>
</evidence>
<feature type="transmembrane region" description="Helical" evidence="7">
    <location>
        <begin position="20"/>
        <end position="42"/>
    </location>
</feature>
<accession>A0A8S4B0W4</accession>
<dbReference type="OrthoDB" id="9946389at2759"/>
<evidence type="ECO:0000259" key="8">
    <source>
        <dbReference type="Pfam" id="PF08510"/>
    </source>
</evidence>
<keyword evidence="6 7" id="KW-0472">Membrane</keyword>
<reference evidence="10" key="1">
    <citation type="submission" date="2021-05" db="EMBL/GenBank/DDBJ databases">
        <authorList>
            <person name="Tigano A."/>
        </authorList>
    </citation>
    <scope>NUCLEOTIDE SEQUENCE</scope>
</reference>
<comment type="subcellular location">
    <subcellularLocation>
        <location evidence="2">Membrane</location>
        <topology evidence="2">Multi-pass membrane protein</topology>
    </subcellularLocation>
</comment>
<dbReference type="PANTHER" id="PTHR46346:SF1">
    <property type="entry name" value="PHOSPHATIDYLINOSITOL N-ACETYLGLUCOSAMINYLTRANSFERASE SUBUNIT P"/>
    <property type="match status" value="1"/>
</dbReference>
<dbReference type="Pfam" id="PF13359">
    <property type="entry name" value="DDE_Tnp_4"/>
    <property type="match status" value="1"/>
</dbReference>
<keyword evidence="3 7" id="KW-0812">Transmembrane</keyword>
<sequence>MLWFQTMVENSPSPLPERAIYGFVLYLGSQFGFFLYCLWAFVPEEWLHSIGLTYWPQKYWALALPIYLLVALAVCVVVLFGVNMTNTAPLDSVDNITGEMCTHKARGQKAIGREVYRGFATFPSVKSTKYSICHQGPEGKKMRISGNVRMIYFEGSTAWLMHILIRQKKRLLLFQFTVEPPAEVVQLFGTHLAQVSPLPGGCCGDRMAFPGPVWLAVQEELLGYAEENNGAPSCFDHFDDKDLFEMFHLTRPCISFITEAVRVRMKAVAFKKPLPSVDAMIMMSLHYYAHGVFNLGVLQRAISSPPASLTAVVSSVSGVLAGMSDVFISFPLTPGARERTAAKMEDFCRIPGVLGVLAPAHFKIRASPYEKDSFKCFVNALGYTSVVSQFICDSEGNILSVEKCCAGNTPEQEMWQSSFQGREVEEDLHGPFWLIGGKGYNPSKHVLTPVLKPANNKEVRFNEAHTRAHNVMQITLGSLKRRFSCLMQLGFADEDALNKKSNIIKACSVLHNIAKKFSVPLPPESGQIEPLFPGRQHLVPAEDSSEALNAREKLIDRIFTAPPSNQGPSGPTNEEV</sequence>
<comment type="caution">
    <text evidence="10">The sequence shown here is derived from an EMBL/GenBank/DDBJ whole genome shotgun (WGS) entry which is preliminary data.</text>
</comment>
<comment type="cofactor">
    <cofactor evidence="1">
        <name>a divalent metal cation</name>
        <dbReference type="ChEBI" id="CHEBI:60240"/>
    </cofactor>
</comment>
<gene>
    <name evidence="10" type="ORF">MMEN_LOCUS9636</name>
</gene>
<dbReference type="GO" id="GO:0005783">
    <property type="term" value="C:endoplasmic reticulum"/>
    <property type="evidence" value="ECO:0007669"/>
    <property type="project" value="TreeGrafter"/>
</dbReference>
<dbReference type="GO" id="GO:0046872">
    <property type="term" value="F:metal ion binding"/>
    <property type="evidence" value="ECO:0007669"/>
    <property type="project" value="UniProtKB-KW"/>
</dbReference>
<organism evidence="10 11">
    <name type="scientific">Menidia menidia</name>
    <name type="common">Atlantic silverside</name>
    <dbReference type="NCBI Taxonomy" id="238744"/>
    <lineage>
        <taxon>Eukaryota</taxon>
        <taxon>Metazoa</taxon>
        <taxon>Chordata</taxon>
        <taxon>Craniata</taxon>
        <taxon>Vertebrata</taxon>
        <taxon>Euteleostomi</taxon>
        <taxon>Actinopterygii</taxon>
        <taxon>Neopterygii</taxon>
        <taxon>Teleostei</taxon>
        <taxon>Neoteleostei</taxon>
        <taxon>Acanthomorphata</taxon>
        <taxon>Ovalentaria</taxon>
        <taxon>Atherinomorphae</taxon>
        <taxon>Atheriniformes</taxon>
        <taxon>Atherinopsidae</taxon>
        <taxon>Menidiinae</taxon>
        <taxon>Menidia</taxon>
    </lineage>
</organism>
<evidence type="ECO:0000256" key="4">
    <source>
        <dbReference type="ARBA" id="ARBA00022723"/>
    </source>
</evidence>
<dbReference type="InterPro" id="IPR013717">
    <property type="entry name" value="PIG-P"/>
</dbReference>
<keyword evidence="5 7" id="KW-1133">Transmembrane helix</keyword>
<dbReference type="Proteomes" id="UP000677803">
    <property type="component" value="Unassembled WGS sequence"/>
</dbReference>
<dbReference type="GO" id="GO:0016020">
    <property type="term" value="C:membrane"/>
    <property type="evidence" value="ECO:0007669"/>
    <property type="project" value="UniProtKB-SubCell"/>
</dbReference>